<gene>
    <name evidence="3" type="ORF">EPA99_03765</name>
</gene>
<comment type="caution">
    <text evidence="3">The sequence shown here is derived from an EMBL/GenBank/DDBJ whole genome shotgun (WGS) entry which is preliminary data.</text>
</comment>
<proteinExistence type="predicted"/>
<dbReference type="InterPro" id="IPR012338">
    <property type="entry name" value="Beta-lactam/transpept-like"/>
</dbReference>
<dbReference type="OrthoDB" id="9799367at2"/>
<dbReference type="SUPFAM" id="SSF56601">
    <property type="entry name" value="beta-lactamase/transpeptidase-like"/>
    <property type="match status" value="1"/>
</dbReference>
<keyword evidence="4" id="KW-1185">Reference proteome</keyword>
<keyword evidence="1" id="KW-0732">Signal</keyword>
<protein>
    <submittedName>
        <fullName evidence="3">Class A beta-lactamase-related serine hydrolase</fullName>
    </submittedName>
</protein>
<evidence type="ECO:0000259" key="2">
    <source>
        <dbReference type="Pfam" id="PF00144"/>
    </source>
</evidence>
<evidence type="ECO:0000256" key="1">
    <source>
        <dbReference type="SAM" id="SignalP"/>
    </source>
</evidence>
<feature type="domain" description="Beta-lactamase-related" evidence="2">
    <location>
        <begin position="68"/>
        <end position="385"/>
    </location>
</feature>
<evidence type="ECO:0000313" key="4">
    <source>
        <dbReference type="Proteomes" id="UP000289784"/>
    </source>
</evidence>
<dbReference type="Pfam" id="PF00144">
    <property type="entry name" value="Beta-lactamase"/>
    <property type="match status" value="1"/>
</dbReference>
<dbReference type="GO" id="GO:0016787">
    <property type="term" value="F:hydrolase activity"/>
    <property type="evidence" value="ECO:0007669"/>
    <property type="project" value="UniProtKB-KW"/>
</dbReference>
<dbReference type="AlphaFoldDB" id="A0A4Q1JX50"/>
<feature type="signal peptide" evidence="1">
    <location>
        <begin position="1"/>
        <end position="26"/>
    </location>
</feature>
<keyword evidence="3" id="KW-0378">Hydrolase</keyword>
<reference evidence="3 4" key="1">
    <citation type="submission" date="2019-01" db="EMBL/GenBank/DDBJ databases">
        <title>Pseudoxanthomonas composti sp. nov., isolated from compost.</title>
        <authorList>
            <person name="Yang G."/>
        </authorList>
    </citation>
    <scope>NUCLEOTIDE SEQUENCE [LARGE SCALE GENOMIC DNA]</scope>
    <source>
        <strain evidence="3 4">GSS15</strain>
    </source>
</reference>
<dbReference type="InterPro" id="IPR050491">
    <property type="entry name" value="AmpC-like"/>
</dbReference>
<feature type="chain" id="PRO_5020432399" evidence="1">
    <location>
        <begin position="27"/>
        <end position="504"/>
    </location>
</feature>
<dbReference type="PANTHER" id="PTHR46825:SF12">
    <property type="entry name" value="PENICILLIN-BINDING PROTEIN 4"/>
    <property type="match status" value="1"/>
</dbReference>
<organism evidence="3 4">
    <name type="scientific">Pseudoxanthomonas composti</name>
    <dbReference type="NCBI Taxonomy" id="2137479"/>
    <lineage>
        <taxon>Bacteria</taxon>
        <taxon>Pseudomonadati</taxon>
        <taxon>Pseudomonadota</taxon>
        <taxon>Gammaproteobacteria</taxon>
        <taxon>Lysobacterales</taxon>
        <taxon>Lysobacteraceae</taxon>
        <taxon>Pseudoxanthomonas</taxon>
    </lineage>
</organism>
<sequence length="504" mass="53160">MAMMRCTGLKILALAGLALVHLQAHAQQPPCPAPAEADGGPSNAHTRYLERHLQPAVIAAGDAPFRLADRMQAYGVPGVSVAVIHRGRLEWARGWGYRDRARCAPVTPDTAFQAASISKLATATLALRLAEQGKIGLDQDINQALGSWQLPTDPTLAPKGVTLAQLLSHTAGLGVHGFDRGFRPGQLLPTLVQILDGQPPSQNPPVRSVLPAGGQFEYSGGGYVLAQLALSDVSGLTFGELAQRELLAPLGMAHSAFAMPPPASLRANLAFAHANGEPIEGDFAIYPQLAPAGLWASASDLARLLMDLQASAKGKRGHRLSPAMTHRMLRPVKDNWGLGPFLYTDGPLRFGHDGTNQGFQSLAVAYADRGEGVVVLTNGGQGRRLIDEIVRAVATDYGWPEIAAPAAQAKTLPLAVLYRAAGRFHGGGLDVVLEAKPDGLYANAGAPVAERLVTLSPTRFRAESIGVTVEFAPDFSSATMIEGAPPMKLYRVGDAPSTTPGVER</sequence>
<dbReference type="EMBL" id="SAWZ01000002">
    <property type="protein sequence ID" value="RXR07058.1"/>
    <property type="molecule type" value="Genomic_DNA"/>
</dbReference>
<accession>A0A4Q1JX50</accession>
<dbReference type="Proteomes" id="UP000289784">
    <property type="component" value="Unassembled WGS sequence"/>
</dbReference>
<name>A0A4Q1JX50_9GAMM</name>
<dbReference type="Gene3D" id="3.40.710.10">
    <property type="entry name" value="DD-peptidase/beta-lactamase superfamily"/>
    <property type="match status" value="1"/>
</dbReference>
<dbReference type="InterPro" id="IPR001466">
    <property type="entry name" value="Beta-lactam-related"/>
</dbReference>
<evidence type="ECO:0000313" key="3">
    <source>
        <dbReference type="EMBL" id="RXR07058.1"/>
    </source>
</evidence>
<dbReference type="PANTHER" id="PTHR46825">
    <property type="entry name" value="D-ALANYL-D-ALANINE-CARBOXYPEPTIDASE/ENDOPEPTIDASE AMPH"/>
    <property type="match status" value="1"/>
</dbReference>